<evidence type="ECO:0000313" key="4">
    <source>
        <dbReference type="Proteomes" id="UP000236884"/>
    </source>
</evidence>
<evidence type="ECO:0000313" key="3">
    <source>
        <dbReference type="EMBL" id="BAT59943.1"/>
    </source>
</evidence>
<dbReference type="Pfam" id="PF06226">
    <property type="entry name" value="DUF1007"/>
    <property type="match status" value="1"/>
</dbReference>
<feature type="signal peptide" evidence="2">
    <location>
        <begin position="1"/>
        <end position="24"/>
    </location>
</feature>
<sequence length="207" mass="22586">MFINALRAAVALCLALGAATAAHAHPHVWVKATSEVVYAPDGSATAIKHHWTFDEMFSTFATQGMDTKKGLTREELAPLAEVNVTSLKDFDFFTAATADGKKATFKAPIDYYLDWKDSALTLHFTLPFEQAQKAKALELEMYDQTFFVDFSFADGNPVSLVGAPQNCKLSRPPPKDASGKFTETPFQTPPDGVQGASFINRVMVTCP</sequence>
<proteinExistence type="predicted"/>
<evidence type="ECO:0008006" key="5">
    <source>
        <dbReference type="Google" id="ProtNLM"/>
    </source>
</evidence>
<dbReference type="RefSeq" id="WP_096355745.1">
    <property type="nucleotide sequence ID" value="NZ_AP014946.1"/>
</dbReference>
<accession>A0A0S3PVH3</accession>
<dbReference type="InterPro" id="IPR010412">
    <property type="entry name" value="DUF1007"/>
</dbReference>
<dbReference type="EMBL" id="AP014946">
    <property type="protein sequence ID" value="BAT59943.1"/>
    <property type="molecule type" value="Genomic_DNA"/>
</dbReference>
<evidence type="ECO:0000256" key="2">
    <source>
        <dbReference type="SAM" id="SignalP"/>
    </source>
</evidence>
<dbReference type="OrthoDB" id="1679673at2"/>
<dbReference type="Proteomes" id="UP000236884">
    <property type="component" value="Chromosome"/>
</dbReference>
<keyword evidence="4" id="KW-1185">Reference proteome</keyword>
<protein>
    <recommendedName>
        <fullName evidence="5">Nickel uptake substrate-specific transmembrane region</fullName>
    </recommendedName>
</protein>
<name>A0A0S3PVH3_9BRAD</name>
<keyword evidence="2" id="KW-0732">Signal</keyword>
<organism evidence="3 4">
    <name type="scientific">Variibacter gotjawalensis</name>
    <dbReference type="NCBI Taxonomy" id="1333996"/>
    <lineage>
        <taxon>Bacteria</taxon>
        <taxon>Pseudomonadati</taxon>
        <taxon>Pseudomonadota</taxon>
        <taxon>Alphaproteobacteria</taxon>
        <taxon>Hyphomicrobiales</taxon>
        <taxon>Nitrobacteraceae</taxon>
        <taxon>Variibacter</taxon>
    </lineage>
</organism>
<evidence type="ECO:0000256" key="1">
    <source>
        <dbReference type="SAM" id="MobiDB-lite"/>
    </source>
</evidence>
<dbReference type="KEGG" id="vgo:GJW-30_1_02478"/>
<feature type="chain" id="PRO_5006615756" description="Nickel uptake substrate-specific transmembrane region" evidence="2">
    <location>
        <begin position="25"/>
        <end position="207"/>
    </location>
</feature>
<dbReference type="AlphaFoldDB" id="A0A0S3PVH3"/>
<reference evidence="3 4" key="1">
    <citation type="submission" date="2015-08" db="EMBL/GenBank/DDBJ databases">
        <title>Investigation of the bacterial diversity of lava forest soil.</title>
        <authorList>
            <person name="Lee J.S."/>
        </authorList>
    </citation>
    <scope>NUCLEOTIDE SEQUENCE [LARGE SCALE GENOMIC DNA]</scope>
    <source>
        <strain evidence="3 4">GJW-30</strain>
    </source>
</reference>
<feature type="region of interest" description="Disordered" evidence="1">
    <location>
        <begin position="167"/>
        <end position="186"/>
    </location>
</feature>
<gene>
    <name evidence="3" type="ORF">GJW-30_1_02478</name>
</gene>